<keyword evidence="11" id="KW-1185">Reference proteome</keyword>
<accession>A0A4R8V190</accession>
<dbReference type="EMBL" id="FNIB01000004">
    <property type="protein sequence ID" value="SDN16786.1"/>
    <property type="molecule type" value="Genomic_DNA"/>
</dbReference>
<evidence type="ECO:0000259" key="7">
    <source>
        <dbReference type="Pfam" id="PF00482"/>
    </source>
</evidence>
<feature type="transmembrane region" description="Helical" evidence="6">
    <location>
        <begin position="115"/>
        <end position="136"/>
    </location>
</feature>
<evidence type="ECO:0000313" key="8">
    <source>
        <dbReference type="EMBL" id="SDN16786.1"/>
    </source>
</evidence>
<keyword evidence="4 6" id="KW-1133">Transmembrane helix</keyword>
<feature type="transmembrane region" description="Helical" evidence="6">
    <location>
        <begin position="262"/>
        <end position="284"/>
    </location>
</feature>
<dbReference type="InterPro" id="IPR018076">
    <property type="entry name" value="T2SS_GspF_dom"/>
</dbReference>
<evidence type="ECO:0000256" key="3">
    <source>
        <dbReference type="ARBA" id="ARBA00022692"/>
    </source>
</evidence>
<dbReference type="EMBL" id="SOFD01000035">
    <property type="protein sequence ID" value="TFB74458.1"/>
    <property type="molecule type" value="Genomic_DNA"/>
</dbReference>
<keyword evidence="5 6" id="KW-0472">Membrane</keyword>
<feature type="domain" description="Type II secretion system protein GspF" evidence="7">
    <location>
        <begin position="154"/>
        <end position="279"/>
    </location>
</feature>
<evidence type="ECO:0000313" key="9">
    <source>
        <dbReference type="EMBL" id="TFB74458.1"/>
    </source>
</evidence>
<feature type="transmembrane region" description="Helical" evidence="6">
    <location>
        <begin position="6"/>
        <end position="25"/>
    </location>
</feature>
<evidence type="ECO:0000256" key="5">
    <source>
        <dbReference type="ARBA" id="ARBA00023136"/>
    </source>
</evidence>
<reference evidence="8 10" key="1">
    <citation type="submission" date="2016-10" db="EMBL/GenBank/DDBJ databases">
        <authorList>
            <person name="Varghese N."/>
            <person name="Submissions S."/>
        </authorList>
    </citation>
    <scope>NUCLEOTIDE SEQUENCE [LARGE SCALE GENOMIC DNA]</scope>
    <source>
        <strain evidence="8 10">CGMCC 1.11215</strain>
    </source>
</reference>
<organism evidence="8 10">
    <name type="scientific">Cryobacterium flavum</name>
    <dbReference type="NCBI Taxonomy" id="1424659"/>
    <lineage>
        <taxon>Bacteria</taxon>
        <taxon>Bacillati</taxon>
        <taxon>Actinomycetota</taxon>
        <taxon>Actinomycetes</taxon>
        <taxon>Micrococcales</taxon>
        <taxon>Microbacteriaceae</taxon>
        <taxon>Cryobacterium</taxon>
    </lineage>
</organism>
<name>A0A4R8V190_9MICO</name>
<evidence type="ECO:0000256" key="4">
    <source>
        <dbReference type="ARBA" id="ARBA00022989"/>
    </source>
</evidence>
<dbReference type="PANTHER" id="PTHR35007:SF2">
    <property type="entry name" value="PILUS ASSEMBLE PROTEIN"/>
    <property type="match status" value="1"/>
</dbReference>
<evidence type="ECO:0000256" key="2">
    <source>
        <dbReference type="ARBA" id="ARBA00022475"/>
    </source>
</evidence>
<sequence length="292" mass="31311">MPPILTFFAALAVAGGLAAVVAILVGARRTDPVADAVIVLPGLGRPGLLPHRSGLLAASRELAPKGYVGFLDHRLALAGRPAAWTIDKIFIAKPALAGAGLLLAVLWITNDPVPLRILVGSLLVVICFFVPDLLLYSRGQERQAAMQNALADTLDQMTISVEAGLGFEAAMSKAGTNGSGPLAEELIRTLQDMSIGRSRKDAYLALADRTDSADLRRFTRSVIQADTYGIAIADVLRVQAGEMRLRRRQRAEEQAMKVPVKVIFPLVFCILPVLFIVLLTPAVINIMKVFSL</sequence>
<protein>
    <submittedName>
        <fullName evidence="8">Tight adherence protein C</fullName>
    </submittedName>
    <submittedName>
        <fullName evidence="9">Type II secretion system F family protein</fullName>
    </submittedName>
</protein>
<dbReference type="AlphaFoldDB" id="A0A4R8V190"/>
<dbReference type="GO" id="GO:0005886">
    <property type="term" value="C:plasma membrane"/>
    <property type="evidence" value="ECO:0007669"/>
    <property type="project" value="UniProtKB-SubCell"/>
</dbReference>
<dbReference type="PANTHER" id="PTHR35007">
    <property type="entry name" value="INTEGRAL MEMBRANE PROTEIN-RELATED"/>
    <property type="match status" value="1"/>
</dbReference>
<gene>
    <name evidence="9" type="ORF">E3O21_13830</name>
    <name evidence="8" type="ORF">SAMN05216368_10465</name>
</gene>
<dbReference type="Proteomes" id="UP000298252">
    <property type="component" value="Unassembled WGS sequence"/>
</dbReference>
<proteinExistence type="predicted"/>
<evidence type="ECO:0000256" key="1">
    <source>
        <dbReference type="ARBA" id="ARBA00004651"/>
    </source>
</evidence>
<feature type="transmembrane region" description="Helical" evidence="6">
    <location>
        <begin position="90"/>
        <end position="109"/>
    </location>
</feature>
<comment type="subcellular location">
    <subcellularLocation>
        <location evidence="1">Cell membrane</location>
        <topology evidence="1">Multi-pass membrane protein</topology>
    </subcellularLocation>
</comment>
<evidence type="ECO:0000313" key="11">
    <source>
        <dbReference type="Proteomes" id="UP000298252"/>
    </source>
</evidence>
<reference evidence="9 11" key="2">
    <citation type="submission" date="2019-03" db="EMBL/GenBank/DDBJ databases">
        <title>Genomics of glacier-inhabiting Cryobacterium strains.</title>
        <authorList>
            <person name="Liu Q."/>
            <person name="Xin Y.-H."/>
        </authorList>
    </citation>
    <scope>NUCLEOTIDE SEQUENCE [LARGE SCALE GENOMIC DNA]</scope>
    <source>
        <strain evidence="9 11">Hh8</strain>
    </source>
</reference>
<dbReference type="STRING" id="1424659.SAMN05216368_10465"/>
<evidence type="ECO:0000313" key="10">
    <source>
        <dbReference type="Proteomes" id="UP000199639"/>
    </source>
</evidence>
<evidence type="ECO:0000256" key="6">
    <source>
        <dbReference type="SAM" id="Phobius"/>
    </source>
</evidence>
<keyword evidence="2" id="KW-1003">Cell membrane</keyword>
<dbReference type="Pfam" id="PF00482">
    <property type="entry name" value="T2SSF"/>
    <property type="match status" value="1"/>
</dbReference>
<dbReference type="Proteomes" id="UP000199639">
    <property type="component" value="Unassembled WGS sequence"/>
</dbReference>
<dbReference type="RefSeq" id="WP_092339944.1">
    <property type="nucleotide sequence ID" value="NZ_FNIB01000004.1"/>
</dbReference>
<keyword evidence="3 6" id="KW-0812">Transmembrane</keyword>